<evidence type="ECO:0000259" key="12">
    <source>
        <dbReference type="PROSITE" id="PS50885"/>
    </source>
</evidence>
<dbReference type="CDD" id="cd12912">
    <property type="entry name" value="PDC2_MCP_like"/>
    <property type="match status" value="1"/>
</dbReference>
<keyword evidence="3" id="KW-0145">Chemotaxis</keyword>
<reference evidence="13 14" key="1">
    <citation type="submission" date="2024-09" db="EMBL/GenBank/DDBJ databases">
        <authorList>
            <person name="Sun Q."/>
            <person name="Mori K."/>
        </authorList>
    </citation>
    <scope>NUCLEOTIDE SEQUENCE [LARGE SCALE GENOMIC DNA]</scope>
    <source>
        <strain evidence="13 14">CCM 7759</strain>
    </source>
</reference>
<accession>A0ABV6DK47</accession>
<proteinExistence type="inferred from homology"/>
<protein>
    <submittedName>
        <fullName evidence="13">Methyl-accepting chemotaxis protein</fullName>
    </submittedName>
</protein>
<feature type="transmembrane region" description="Helical" evidence="10">
    <location>
        <begin position="22"/>
        <end position="44"/>
    </location>
</feature>
<keyword evidence="7 9" id="KW-0807">Transducer</keyword>
<dbReference type="SUPFAM" id="SSF58104">
    <property type="entry name" value="Methyl-accepting chemotaxis protein (MCP) signaling domain"/>
    <property type="match status" value="1"/>
</dbReference>
<dbReference type="SMART" id="SM00304">
    <property type="entry name" value="HAMP"/>
    <property type="match status" value="1"/>
</dbReference>
<dbReference type="InterPro" id="IPR033479">
    <property type="entry name" value="dCache_1"/>
</dbReference>
<evidence type="ECO:0000256" key="5">
    <source>
        <dbReference type="ARBA" id="ARBA00022989"/>
    </source>
</evidence>
<evidence type="ECO:0000259" key="11">
    <source>
        <dbReference type="PROSITE" id="PS50111"/>
    </source>
</evidence>
<name>A0ABV6DK47_9BACL</name>
<comment type="similarity">
    <text evidence="8">Belongs to the methyl-accepting chemotaxis (MCP) protein family.</text>
</comment>
<keyword evidence="4 10" id="KW-0812">Transmembrane</keyword>
<dbReference type="Pfam" id="PF02743">
    <property type="entry name" value="dCache_1"/>
    <property type="match status" value="1"/>
</dbReference>
<keyword evidence="6 10" id="KW-0472">Membrane</keyword>
<evidence type="ECO:0000256" key="4">
    <source>
        <dbReference type="ARBA" id="ARBA00022692"/>
    </source>
</evidence>
<evidence type="ECO:0000256" key="8">
    <source>
        <dbReference type="ARBA" id="ARBA00029447"/>
    </source>
</evidence>
<dbReference type="InterPro" id="IPR003660">
    <property type="entry name" value="HAMP_dom"/>
</dbReference>
<dbReference type="Pfam" id="PF00015">
    <property type="entry name" value="MCPsignal"/>
    <property type="match status" value="1"/>
</dbReference>
<dbReference type="Gene3D" id="3.30.450.20">
    <property type="entry name" value="PAS domain"/>
    <property type="match status" value="1"/>
</dbReference>
<feature type="domain" description="Methyl-accepting transducer" evidence="11">
    <location>
        <begin position="389"/>
        <end position="625"/>
    </location>
</feature>
<organism evidence="13 14">
    <name type="scientific">Paenibacillus chartarius</name>
    <dbReference type="NCBI Taxonomy" id="747481"/>
    <lineage>
        <taxon>Bacteria</taxon>
        <taxon>Bacillati</taxon>
        <taxon>Bacillota</taxon>
        <taxon>Bacilli</taxon>
        <taxon>Bacillales</taxon>
        <taxon>Paenibacillaceae</taxon>
        <taxon>Paenibacillus</taxon>
    </lineage>
</organism>
<dbReference type="PANTHER" id="PTHR32089">
    <property type="entry name" value="METHYL-ACCEPTING CHEMOTAXIS PROTEIN MCPB"/>
    <property type="match status" value="1"/>
</dbReference>
<dbReference type="CDD" id="cd18773">
    <property type="entry name" value="PDC1_HK_sensor"/>
    <property type="match status" value="1"/>
</dbReference>
<evidence type="ECO:0000256" key="3">
    <source>
        <dbReference type="ARBA" id="ARBA00022500"/>
    </source>
</evidence>
<sequence length="675" mass="71507">MQANKANKLAAASRFKSIKMKMLTFTGILLIGVLLFVSFINISFSTKKVMEQIDSNLQSQSDLILQKIDRFFESKLVVLESLAKLTSEQLLSSSNPLDLLTQLHKQNPSFSGIAFSPDFTGKNLYNNLNAQKLDVSGIPSTMAVIQKYASGHAAVQDPIVSKAANQLVVNLGAPVHKDGKPAGFLSGSLAIKEVSDALASVKIGETGYAFLFDSMGNIVYHPNQELIMKSTVKDLAVPEVQTAFEKAKQGGSGLFSYVTADGEEKYGIYRKTSADWVIMLAAPKSELTKPIREMEMTMAGIACLVLAVGLLLSYWISVQLSRPIRSLKQAIEVVESGDLTQQLSVHTHDEIGQAAASFNKMVNSLKSMMFEVSQTANQLASSSEQLTASAEQSTKVTEHIAASAQTVAEGAKQQVASVQSGTQTVVEMTASIELIAGNAREVSASAAVANEKAEKGSDAVHGAVSQMSNIHQMVDELSKVISKLSHRNKEIGNIVAMISTIAQQTNLLSLNAAIEAARSGEAGKGFAVVAAEVRKLADQTAKSARHIAELIGNVQTDTEQLEGAIEAAVIGVKSGMNAVHETGALFQDIRQGIHSVAVLVGNVSTHAEQMVGNAAQMAANIQSISGVAAANAGETQAVAASAEQQLASSEEVTASAVMLAKMAEELGTLVDRFKL</sequence>
<evidence type="ECO:0000256" key="1">
    <source>
        <dbReference type="ARBA" id="ARBA00004651"/>
    </source>
</evidence>
<dbReference type="Gene3D" id="1.10.287.950">
    <property type="entry name" value="Methyl-accepting chemotaxis protein"/>
    <property type="match status" value="1"/>
</dbReference>
<keyword evidence="2" id="KW-1003">Cell membrane</keyword>
<keyword evidence="14" id="KW-1185">Reference proteome</keyword>
<dbReference type="Pfam" id="PF00672">
    <property type="entry name" value="HAMP"/>
    <property type="match status" value="1"/>
</dbReference>
<dbReference type="CDD" id="cd06225">
    <property type="entry name" value="HAMP"/>
    <property type="match status" value="1"/>
</dbReference>
<feature type="transmembrane region" description="Helical" evidence="10">
    <location>
        <begin position="296"/>
        <end position="316"/>
    </location>
</feature>
<dbReference type="Proteomes" id="UP001589776">
    <property type="component" value="Unassembled WGS sequence"/>
</dbReference>
<dbReference type="EMBL" id="JBHLWN010000043">
    <property type="protein sequence ID" value="MFC0212967.1"/>
    <property type="molecule type" value="Genomic_DNA"/>
</dbReference>
<evidence type="ECO:0000256" key="9">
    <source>
        <dbReference type="PROSITE-ProRule" id="PRU00284"/>
    </source>
</evidence>
<feature type="domain" description="HAMP" evidence="12">
    <location>
        <begin position="318"/>
        <end position="370"/>
    </location>
</feature>
<dbReference type="PANTHER" id="PTHR32089:SF112">
    <property type="entry name" value="LYSOZYME-LIKE PROTEIN-RELATED"/>
    <property type="match status" value="1"/>
</dbReference>
<evidence type="ECO:0000313" key="14">
    <source>
        <dbReference type="Proteomes" id="UP001589776"/>
    </source>
</evidence>
<keyword evidence="5 10" id="KW-1133">Transmembrane helix</keyword>
<comment type="caution">
    <text evidence="13">The sequence shown here is derived from an EMBL/GenBank/DDBJ whole genome shotgun (WGS) entry which is preliminary data.</text>
</comment>
<evidence type="ECO:0000256" key="10">
    <source>
        <dbReference type="SAM" id="Phobius"/>
    </source>
</evidence>
<dbReference type="SMART" id="SM00283">
    <property type="entry name" value="MA"/>
    <property type="match status" value="1"/>
</dbReference>
<evidence type="ECO:0000313" key="13">
    <source>
        <dbReference type="EMBL" id="MFC0212967.1"/>
    </source>
</evidence>
<dbReference type="Gene3D" id="6.10.340.10">
    <property type="match status" value="1"/>
</dbReference>
<evidence type="ECO:0000256" key="2">
    <source>
        <dbReference type="ARBA" id="ARBA00022475"/>
    </source>
</evidence>
<dbReference type="PROSITE" id="PS50885">
    <property type="entry name" value="HAMP"/>
    <property type="match status" value="1"/>
</dbReference>
<dbReference type="InterPro" id="IPR004089">
    <property type="entry name" value="MCPsignal_dom"/>
</dbReference>
<evidence type="ECO:0000256" key="6">
    <source>
        <dbReference type="ARBA" id="ARBA00023136"/>
    </source>
</evidence>
<evidence type="ECO:0000256" key="7">
    <source>
        <dbReference type="ARBA" id="ARBA00023224"/>
    </source>
</evidence>
<gene>
    <name evidence="13" type="ORF">ACFFK0_10965</name>
</gene>
<comment type="subcellular location">
    <subcellularLocation>
        <location evidence="1">Cell membrane</location>
        <topology evidence="1">Multi-pass membrane protein</topology>
    </subcellularLocation>
</comment>
<dbReference type="RefSeq" id="WP_377470215.1">
    <property type="nucleotide sequence ID" value="NZ_JBHLWN010000043.1"/>
</dbReference>
<dbReference type="CDD" id="cd11386">
    <property type="entry name" value="MCP_signal"/>
    <property type="match status" value="1"/>
</dbReference>
<dbReference type="PROSITE" id="PS50111">
    <property type="entry name" value="CHEMOTAXIS_TRANSDUC_2"/>
    <property type="match status" value="1"/>
</dbReference>